<organism evidence="3 4">
    <name type="scientific">Mesorhizobium album</name>
    <dbReference type="NCBI Taxonomy" id="3072314"/>
    <lineage>
        <taxon>Bacteria</taxon>
        <taxon>Pseudomonadati</taxon>
        <taxon>Pseudomonadota</taxon>
        <taxon>Alphaproteobacteria</taxon>
        <taxon>Hyphomicrobiales</taxon>
        <taxon>Phyllobacteriaceae</taxon>
        <taxon>Mesorhizobium</taxon>
    </lineage>
</organism>
<keyword evidence="2" id="KW-0812">Transmembrane</keyword>
<name>A0ABU4Y4J5_9HYPH</name>
<gene>
    <name evidence="3" type="ORF">RFN28_25855</name>
</gene>
<evidence type="ECO:0000313" key="4">
    <source>
        <dbReference type="Proteomes" id="UP001287059"/>
    </source>
</evidence>
<proteinExistence type="predicted"/>
<evidence type="ECO:0000313" key="3">
    <source>
        <dbReference type="EMBL" id="MDX8481862.1"/>
    </source>
</evidence>
<evidence type="ECO:0000256" key="2">
    <source>
        <dbReference type="SAM" id="Phobius"/>
    </source>
</evidence>
<comment type="caution">
    <text evidence="3">The sequence shown here is derived from an EMBL/GenBank/DDBJ whole genome shotgun (WGS) entry which is preliminary data.</text>
</comment>
<reference evidence="3 4" key="1">
    <citation type="submission" date="2023-08" db="EMBL/GenBank/DDBJ databases">
        <title>Implementing the SeqCode for naming new Mesorhizobium species isolated from Vachellia karroo root nodules.</title>
        <authorList>
            <person name="Van Lill M."/>
        </authorList>
    </citation>
    <scope>NUCLEOTIDE SEQUENCE [LARGE SCALE GENOMIC DNA]</scope>
    <source>
        <strain evidence="3 4">VK24D</strain>
    </source>
</reference>
<evidence type="ECO:0000256" key="1">
    <source>
        <dbReference type="SAM" id="MobiDB-lite"/>
    </source>
</evidence>
<sequence length="175" mass="19338">MDRNNLMELAAFDRGTSIRPANEKTSAARRGVAALLGKPTGDDSPTAGNWKAARGPKPIKTAGDRQGNAASLIPNDRTKLLADSIDRVSAACVLGQYSLWCLRRIFGCASRALSFGFWPRLPHSKSETRSQELAAMTFDVFFWYVFPLIVAVGAFGWIAYDRHFSRNDHHLRPGE</sequence>
<keyword evidence="4" id="KW-1185">Reference proteome</keyword>
<protein>
    <submittedName>
        <fullName evidence="3">Uncharacterized protein</fullName>
    </submittedName>
</protein>
<keyword evidence="2" id="KW-1133">Transmembrane helix</keyword>
<feature type="transmembrane region" description="Helical" evidence="2">
    <location>
        <begin position="141"/>
        <end position="160"/>
    </location>
</feature>
<accession>A0ABU4Y4J5</accession>
<dbReference type="Proteomes" id="UP001287059">
    <property type="component" value="Unassembled WGS sequence"/>
</dbReference>
<dbReference type="RefSeq" id="WP_320290011.1">
    <property type="nucleotide sequence ID" value="NZ_JAVIIW010000038.1"/>
</dbReference>
<dbReference type="EMBL" id="JAVIIW010000038">
    <property type="protein sequence ID" value="MDX8481862.1"/>
    <property type="molecule type" value="Genomic_DNA"/>
</dbReference>
<feature type="region of interest" description="Disordered" evidence="1">
    <location>
        <begin position="36"/>
        <end position="68"/>
    </location>
</feature>
<keyword evidence="2" id="KW-0472">Membrane</keyword>